<gene>
    <name evidence="1" type="ORF">NYR02_09430</name>
</gene>
<protein>
    <submittedName>
        <fullName evidence="1">Uncharacterized protein</fullName>
    </submittedName>
</protein>
<reference evidence="1" key="1">
    <citation type="journal article" date="2022" name="Front. Microbiol.">
        <title>Genome-based taxonomic rearrangement of Oceanobacter-related bacteria including the description of Thalassolituus hydrocarbonoclasticus sp. nov. and Thalassolituus pacificus sp. nov. and emended description of the genus Thalassolituus.</title>
        <authorList>
            <person name="Dong C."/>
            <person name="Wei L."/>
            <person name="Wang J."/>
            <person name="Lai Q."/>
            <person name="Huang Z."/>
            <person name="Shao Z."/>
        </authorList>
    </citation>
    <scope>NUCLEOTIDE SEQUENCE</scope>
    <source>
        <strain evidence="1">59MF3M-4</strain>
    </source>
</reference>
<dbReference type="AlphaFoldDB" id="A0A9X2WF13"/>
<name>A0A9X2WF13_9GAMM</name>
<keyword evidence="2" id="KW-1185">Reference proteome</keyword>
<sequence>MLYYWVFLILFIAVSSALLALKKSRSLLWEDLNQTVPICKFPQMEYSRIKFRYDIKDMVLQNDGVYKIAAVKMFRVGRLTPRRVDPAIMFFLDKKELKASEIDSITNRIKSYTNSFFNRLFGIAEFHEYSDDGGVLLVIIGLIPRKKHLQKFGIWR</sequence>
<reference evidence="1" key="2">
    <citation type="submission" date="2022-08" db="EMBL/GenBank/DDBJ databases">
        <authorList>
            <person name="Dong C."/>
        </authorList>
    </citation>
    <scope>NUCLEOTIDE SEQUENCE</scope>
    <source>
        <strain evidence="1">59MF3M-4</strain>
    </source>
</reference>
<evidence type="ECO:0000313" key="1">
    <source>
        <dbReference type="EMBL" id="MCT7359241.1"/>
    </source>
</evidence>
<dbReference type="Proteomes" id="UP001147830">
    <property type="component" value="Unassembled WGS sequence"/>
</dbReference>
<dbReference type="RefSeq" id="WP_260976112.1">
    <property type="nucleotide sequence ID" value="NZ_JAOANI010000015.1"/>
</dbReference>
<comment type="caution">
    <text evidence="1">The sequence shown here is derived from an EMBL/GenBank/DDBJ whole genome shotgun (WGS) entry which is preliminary data.</text>
</comment>
<accession>A0A9X2WF13</accession>
<evidence type="ECO:0000313" key="2">
    <source>
        <dbReference type="Proteomes" id="UP001147830"/>
    </source>
</evidence>
<proteinExistence type="predicted"/>
<dbReference type="EMBL" id="JAOANI010000015">
    <property type="protein sequence ID" value="MCT7359241.1"/>
    <property type="molecule type" value="Genomic_DNA"/>
</dbReference>
<organism evidence="1 2">
    <name type="scientific">Thalassolituus pacificus</name>
    <dbReference type="NCBI Taxonomy" id="2975440"/>
    <lineage>
        <taxon>Bacteria</taxon>
        <taxon>Pseudomonadati</taxon>
        <taxon>Pseudomonadota</taxon>
        <taxon>Gammaproteobacteria</taxon>
        <taxon>Oceanospirillales</taxon>
        <taxon>Oceanospirillaceae</taxon>
        <taxon>Thalassolituus</taxon>
    </lineage>
</organism>